<evidence type="ECO:0000313" key="2">
    <source>
        <dbReference type="EMBL" id="AIA86787.1"/>
    </source>
</evidence>
<feature type="non-terminal residue" evidence="2">
    <location>
        <position position="1"/>
    </location>
</feature>
<sequence length="66" mass="7939">EKIKDGVRLETDKAIFRDDTGDNITHLNPYFCELTAQYWVWKNFKQQPDDIVGLCHYRRYLYPENG</sequence>
<dbReference type="Pfam" id="PF14393">
    <property type="entry name" value="DUF4422"/>
    <property type="match status" value="1"/>
</dbReference>
<proteinExistence type="predicted"/>
<accession>A0A060BVS3</accession>
<dbReference type="InterPro" id="IPR025536">
    <property type="entry name" value="DUF4422"/>
</dbReference>
<protein>
    <submittedName>
        <fullName evidence="2">CAZy families GT8 protein</fullName>
    </submittedName>
</protein>
<dbReference type="EMBL" id="KF119521">
    <property type="protein sequence ID" value="AIA86787.1"/>
    <property type="molecule type" value="Genomic_DNA"/>
</dbReference>
<organism evidence="2">
    <name type="scientific">uncultured Klebsiella sp</name>
    <dbReference type="NCBI Taxonomy" id="284011"/>
    <lineage>
        <taxon>Bacteria</taxon>
        <taxon>Pseudomonadati</taxon>
        <taxon>Pseudomonadota</taxon>
        <taxon>Gammaproteobacteria</taxon>
        <taxon>Enterobacterales</taxon>
        <taxon>Enterobacteriaceae</taxon>
        <taxon>Klebsiella/Raoultella group</taxon>
        <taxon>Klebsiella</taxon>
        <taxon>environmental samples</taxon>
    </lineage>
</organism>
<reference evidence="2" key="1">
    <citation type="journal article" date="2013" name="Environ. Microbiol.">
        <title>Seasonally variable intestinal metagenomes of the red palm weevil (Rhynchophorus ferrugineus).</title>
        <authorList>
            <person name="Jia S."/>
            <person name="Zhang X."/>
            <person name="Zhang G."/>
            <person name="Yin A."/>
            <person name="Zhang S."/>
            <person name="Li F."/>
            <person name="Wang L."/>
            <person name="Zhao D."/>
            <person name="Yun Q."/>
            <person name="Tala"/>
            <person name="Wang J."/>
            <person name="Sun G."/>
            <person name="Baabdullah M."/>
            <person name="Yu X."/>
            <person name="Hu S."/>
            <person name="Al-Mssallem I.S."/>
            <person name="Yu J."/>
        </authorList>
    </citation>
    <scope>NUCLEOTIDE SEQUENCE</scope>
</reference>
<name>A0A060BVS3_9ENTR</name>
<feature type="domain" description="DUF4422" evidence="1">
    <location>
        <begin position="11"/>
        <end position="63"/>
    </location>
</feature>
<dbReference type="AlphaFoldDB" id="A0A060BVS3"/>
<evidence type="ECO:0000259" key="1">
    <source>
        <dbReference type="Pfam" id="PF14393"/>
    </source>
</evidence>